<proteinExistence type="predicted"/>
<dbReference type="Pfam" id="PF01590">
    <property type="entry name" value="GAF"/>
    <property type="match status" value="1"/>
</dbReference>
<evidence type="ECO:0000256" key="5">
    <source>
        <dbReference type="SAM" id="Coils"/>
    </source>
</evidence>
<protein>
    <recommendedName>
        <fullName evidence="2">histidine kinase</fullName>
        <ecNumber evidence="2">2.7.13.3</ecNumber>
    </recommendedName>
</protein>
<evidence type="ECO:0000256" key="3">
    <source>
        <dbReference type="ARBA" id="ARBA00022777"/>
    </source>
</evidence>
<dbReference type="Gene3D" id="1.10.287.130">
    <property type="match status" value="1"/>
</dbReference>
<evidence type="ECO:0000256" key="2">
    <source>
        <dbReference type="ARBA" id="ARBA00012438"/>
    </source>
</evidence>
<dbReference type="InterPro" id="IPR041664">
    <property type="entry name" value="AAA_16"/>
</dbReference>
<dbReference type="InterPro" id="IPR036890">
    <property type="entry name" value="HATPase_C_sf"/>
</dbReference>
<evidence type="ECO:0000313" key="9">
    <source>
        <dbReference type="Proteomes" id="UP001384579"/>
    </source>
</evidence>
<feature type="coiled-coil region" evidence="5">
    <location>
        <begin position="1763"/>
        <end position="1797"/>
    </location>
</feature>
<dbReference type="PRINTS" id="PR00344">
    <property type="entry name" value="BCTRLSENSOR"/>
</dbReference>
<dbReference type="InterPro" id="IPR029016">
    <property type="entry name" value="GAF-like_dom_sf"/>
</dbReference>
<dbReference type="InterPro" id="IPR000719">
    <property type="entry name" value="Prot_kinase_dom"/>
</dbReference>
<dbReference type="Pfam" id="PF13185">
    <property type="entry name" value="GAF_2"/>
    <property type="match status" value="1"/>
</dbReference>
<accession>A0ABU8YR43</accession>
<dbReference type="EMBL" id="JBBLXS010000265">
    <property type="protein sequence ID" value="MEK0186839.1"/>
    <property type="molecule type" value="Genomic_DNA"/>
</dbReference>
<dbReference type="InterPro" id="IPR003018">
    <property type="entry name" value="GAF"/>
</dbReference>
<dbReference type="PANTHER" id="PTHR43642">
    <property type="entry name" value="HYBRID SIGNAL TRANSDUCTION HISTIDINE KINASE G"/>
    <property type="match status" value="1"/>
</dbReference>
<dbReference type="InterPro" id="IPR004358">
    <property type="entry name" value="Sig_transdc_His_kin-like_C"/>
</dbReference>
<dbReference type="Gene3D" id="1.10.510.10">
    <property type="entry name" value="Transferase(Phosphotransferase) domain 1"/>
    <property type="match status" value="1"/>
</dbReference>
<keyword evidence="3" id="KW-0418">Kinase</keyword>
<dbReference type="Gene3D" id="3.30.450.40">
    <property type="match status" value="2"/>
</dbReference>
<dbReference type="SMART" id="SM00220">
    <property type="entry name" value="S_TKc"/>
    <property type="match status" value="1"/>
</dbReference>
<name>A0ABU8YR43_9CYAN</name>
<keyword evidence="4" id="KW-0902">Two-component regulatory system</keyword>
<dbReference type="Pfam" id="PF02518">
    <property type="entry name" value="HATPase_c"/>
    <property type="match status" value="1"/>
</dbReference>
<evidence type="ECO:0000259" key="7">
    <source>
        <dbReference type="PROSITE" id="PS50109"/>
    </source>
</evidence>
<reference evidence="8 9" key="1">
    <citation type="journal article" date="2020" name="Harmful Algae">
        <title>Molecular and morphological characterization of a novel dihydroanatoxin-a producing Microcoleus species (cyanobacteria) from the Russian River, California, USA.</title>
        <authorList>
            <person name="Conklin K.Y."/>
            <person name="Stancheva R."/>
            <person name="Otten T.G."/>
            <person name="Fadness R."/>
            <person name="Boyer G.L."/>
            <person name="Read B."/>
            <person name="Zhang X."/>
            <person name="Sheath R.G."/>
        </authorList>
    </citation>
    <scope>NUCLEOTIDE SEQUENCE [LARGE SCALE GENOMIC DNA]</scope>
    <source>
        <strain evidence="8 9">PTRS2</strain>
    </source>
</reference>
<dbReference type="Gene3D" id="3.30.565.10">
    <property type="entry name" value="Histidine kinase-like ATPase, C-terminal domain"/>
    <property type="match status" value="1"/>
</dbReference>
<dbReference type="Gene3D" id="3.40.50.300">
    <property type="entry name" value="P-loop containing nucleotide triphosphate hydrolases"/>
    <property type="match status" value="1"/>
</dbReference>
<dbReference type="PROSITE" id="PS50109">
    <property type="entry name" value="HIS_KIN"/>
    <property type="match status" value="1"/>
</dbReference>
<dbReference type="EC" id="2.7.13.3" evidence="2"/>
<dbReference type="PROSITE" id="PS00108">
    <property type="entry name" value="PROTEIN_KINASE_ST"/>
    <property type="match status" value="1"/>
</dbReference>
<dbReference type="InterPro" id="IPR053159">
    <property type="entry name" value="Hybrid_Histidine_Kinase"/>
</dbReference>
<comment type="catalytic activity">
    <reaction evidence="1">
        <text>ATP + protein L-histidine = ADP + protein N-phospho-L-histidine.</text>
        <dbReference type="EC" id="2.7.13.3"/>
    </reaction>
</comment>
<organism evidence="8 9">
    <name type="scientific">Microcoleus anatoxicus PTRS2</name>
    <dbReference type="NCBI Taxonomy" id="2705321"/>
    <lineage>
        <taxon>Bacteria</taxon>
        <taxon>Bacillati</taxon>
        <taxon>Cyanobacteriota</taxon>
        <taxon>Cyanophyceae</taxon>
        <taxon>Oscillatoriophycideae</taxon>
        <taxon>Oscillatoriales</taxon>
        <taxon>Microcoleaceae</taxon>
        <taxon>Microcoleus</taxon>
        <taxon>Microcoleus anatoxicus</taxon>
    </lineage>
</organism>
<dbReference type="Proteomes" id="UP001384579">
    <property type="component" value="Unassembled WGS sequence"/>
</dbReference>
<dbReference type="InterPro" id="IPR011009">
    <property type="entry name" value="Kinase-like_dom_sf"/>
</dbReference>
<gene>
    <name evidence="8" type="ORF">WMG39_18575</name>
</gene>
<dbReference type="SUPFAM" id="SSF55781">
    <property type="entry name" value="GAF domain-like"/>
    <property type="match status" value="2"/>
</dbReference>
<dbReference type="Pfam" id="PF00069">
    <property type="entry name" value="Pkinase"/>
    <property type="match status" value="1"/>
</dbReference>
<sequence>MLTHSAIALFDYDIAEQLYSGSRTLVYRAVRKADQQPVVIKLLSNEHPSFSELVQFRNQYTIAKNLNCPGIIQSYGLEPYRNGYAMVMEDFGGISLGQFALGKPLCLDVFYPIALQIADILHHLYRNRIIHKDIKLANILINPDTQQVKLIDFSIASLLPRETPEIQNPNILEGTLAYLSPEQTGRMNRGIDYRSDFYSLGVSFYQLLTGQLPFQSQDPMELVHSHLAKQPTAIHSLNPAIPPMLSEIVAKLMAKNAENRYQSALGLKHDLELCLSDDREKGNHVRFTLGERDICDRFLIPERLYGREAAVIELLSAFNRVSEGKTELLLVAGFSGIGKTAVVNEVHKPIVRQRGYFIKGKYDQFNRNIPLSAFVQALRDLMGQLFSESDAQLAQWKERILKALGENGQVAIEVIPELERIIGSQPPVPELSGSAAQNRFNLLFQKFIGVFTTKEHPLVMFLDDLQWADSASLNLMQVLMSQGEMGYLLLIGAYRDNEVSPAHPLMLTLGEIEKLKAIVNTLTLAPLSQADVNRLIADTLTCAAAMALPLTELIYQKTQGNPFFTTQFLKALYEDGLISFDFTPPTPPYQGGARAGLFRGNHGGIAPTENDDFVGVVDGACLPLHRLSNEGFRDWGSHGGRPLQENETALGARGGWQCDIAKVRALAITDDVVEFMAIQLQKLPAATQNVLKLAACIGDRFNLATLAIVSKQSETETAANLWKALQEGLILPRSEVYKFFQSASSLSGNQSRLETRQQITVSYKFLHDRIQQAAYSLIPDDQKQATHLKIGRLLRDSSTSDREERLFEIVNHLNVGIALIASLQERENLAELNLTAGKKAKTATAYAGASEYLGMGIKLLPADAWESHYPLTLALHEDIAEASYLNTDFEQMEQWASVVLQQTKTLLDNIKVQQTRILGIQAQGQSLEAIQIGLQVLHSLGIEFPEQPTQEDIGQAFGITRSLWADKPFRSLLDLRTMTDPQLLAAMEILTALVPPALQSAPNLMPLLMFKRVELSIRSGNCPISVFAYGEYGLILCGIMGDIENGYKFGELALNLRENLHLASLKCRNWHVVHTFVKHWKIPLSEVLPGLQEAYRSGLETGDIETACYAAMASCYYAYHAGQELGELTRTMQAYRQIIQQYKQASALDFQEIYQQTTLNLLGQAEVPYLLTGEIFNQKQSLPQLQANNQRLALFMWYINQTILYYLFGQDREAAQTSVQTAQYLDGGVGLFMIPLYSFYDALIQLTQYAAVSPEERQTILLQVQQHQDKLQHWAALAPSNHQHRWELIAAEKYRVLGNKTDAIEHYDRAITSAKANQFIQDEALANELAAKFYLNWGKEKVAAGYMQEAYYCYTKWGAKAKIVNLETLYPQLLQPILQQPKSNFNTLETLTNFTNSTTKISSTSIFDSLDFASVIQVAQSLSSAIELDELLQQLTQIILQNSGGNKCILVLPQNETWLVRAISTPETTELCSIPLDDNPDVPIKLIQYVKRTQSVVVIDNLQTDLPVIDDYLIQRNPKSVLCLPILNQGHLAGILYLRNEMTAGVFTSDRLTVINFLCIQAAISLENAQLYQNLQRSEANEHEKATELAQMLTILQLRNKKLAFRADVDAGLTTHENLSDMLQSTTEAIVQHLDAAFARIWTLNSAENVLELQASAGQYIHLDGPHARVPVGKFKIGLIAEECCPHLTNDVLNDPRVGDKEWAKREGMIAFAGYPLIVENQIMGVMAMFARHTLDDEILEVLSSVADEIASAIKRKYIQKALQESEIELRQKSQQIEQAFQQLQQTQLQMVQSEKMSALGNLVAGVAHEINNPVGFLGGNIKPALDYINDLFGLIDLVQKKYPQLDPEIQEEMETIDLEYIREDFPNLIASMKEGVSRIRDISTSLRTFSRADTDRPVACNIHDGINSTIMILKHRLKANENRPEIEVIKDYGNLPKIECYAGQLNQVFMNILGNAIDALDESNHGRSFAEIQVKPNCITITTSVENNSVKIAIADNGKGMNEEVKAKVFDHLFTTKEVGKGTGLGLAIAYQIVTEKHGGTISVNSAPGKGTEFAIALPIFIEDTQACPRSVNLSC</sequence>
<evidence type="ECO:0000313" key="8">
    <source>
        <dbReference type="EMBL" id="MEK0186839.1"/>
    </source>
</evidence>
<dbReference type="InterPro" id="IPR005467">
    <property type="entry name" value="His_kinase_dom"/>
</dbReference>
<dbReference type="RefSeq" id="WP_340517967.1">
    <property type="nucleotide sequence ID" value="NZ_JBBLXS010000265.1"/>
</dbReference>
<feature type="domain" description="Protein kinase" evidence="6">
    <location>
        <begin position="12"/>
        <end position="272"/>
    </location>
</feature>
<evidence type="ECO:0000256" key="1">
    <source>
        <dbReference type="ARBA" id="ARBA00000085"/>
    </source>
</evidence>
<dbReference type="Gene3D" id="3.30.200.20">
    <property type="entry name" value="Phosphorylase Kinase, domain 1"/>
    <property type="match status" value="1"/>
</dbReference>
<dbReference type="SMART" id="SM00065">
    <property type="entry name" value="GAF"/>
    <property type="match status" value="2"/>
</dbReference>
<feature type="domain" description="Histidine kinase" evidence="7">
    <location>
        <begin position="1806"/>
        <end position="2063"/>
    </location>
</feature>
<dbReference type="InterPro" id="IPR008271">
    <property type="entry name" value="Ser/Thr_kinase_AS"/>
</dbReference>
<dbReference type="PANTHER" id="PTHR43642:SF1">
    <property type="entry name" value="HYBRID SIGNAL TRANSDUCTION HISTIDINE KINASE G"/>
    <property type="match status" value="1"/>
</dbReference>
<evidence type="ECO:0000256" key="4">
    <source>
        <dbReference type="ARBA" id="ARBA00023012"/>
    </source>
</evidence>
<keyword evidence="3" id="KW-0808">Transferase</keyword>
<dbReference type="CDD" id="cd14014">
    <property type="entry name" value="STKc_PknB_like"/>
    <property type="match status" value="1"/>
</dbReference>
<dbReference type="SUPFAM" id="SSF52540">
    <property type="entry name" value="P-loop containing nucleoside triphosphate hydrolases"/>
    <property type="match status" value="1"/>
</dbReference>
<dbReference type="SMART" id="SM00387">
    <property type="entry name" value="HATPase_c"/>
    <property type="match status" value="1"/>
</dbReference>
<dbReference type="SUPFAM" id="SSF56112">
    <property type="entry name" value="Protein kinase-like (PK-like)"/>
    <property type="match status" value="1"/>
</dbReference>
<dbReference type="Pfam" id="PF13191">
    <property type="entry name" value="AAA_16"/>
    <property type="match status" value="1"/>
</dbReference>
<dbReference type="SUPFAM" id="SSF55874">
    <property type="entry name" value="ATPase domain of HSP90 chaperone/DNA topoisomerase II/histidine kinase"/>
    <property type="match status" value="1"/>
</dbReference>
<dbReference type="InterPro" id="IPR027417">
    <property type="entry name" value="P-loop_NTPase"/>
</dbReference>
<evidence type="ECO:0000259" key="6">
    <source>
        <dbReference type="PROSITE" id="PS50011"/>
    </source>
</evidence>
<keyword evidence="9" id="KW-1185">Reference proteome</keyword>
<keyword evidence="5" id="KW-0175">Coiled coil</keyword>
<dbReference type="InterPro" id="IPR003594">
    <property type="entry name" value="HATPase_dom"/>
</dbReference>
<comment type="caution">
    <text evidence="8">The sequence shown here is derived from an EMBL/GenBank/DDBJ whole genome shotgun (WGS) entry which is preliminary data.</text>
</comment>
<dbReference type="PROSITE" id="PS50011">
    <property type="entry name" value="PROTEIN_KINASE_DOM"/>
    <property type="match status" value="1"/>
</dbReference>